<organism evidence="1 2">
    <name type="scientific">Coptis chinensis</name>
    <dbReference type="NCBI Taxonomy" id="261450"/>
    <lineage>
        <taxon>Eukaryota</taxon>
        <taxon>Viridiplantae</taxon>
        <taxon>Streptophyta</taxon>
        <taxon>Embryophyta</taxon>
        <taxon>Tracheophyta</taxon>
        <taxon>Spermatophyta</taxon>
        <taxon>Magnoliopsida</taxon>
        <taxon>Ranunculales</taxon>
        <taxon>Ranunculaceae</taxon>
        <taxon>Coptidoideae</taxon>
        <taxon>Coptis</taxon>
    </lineage>
</organism>
<dbReference type="EMBL" id="JADFTS010000008">
    <property type="protein sequence ID" value="KAF9591316.1"/>
    <property type="molecule type" value="Genomic_DNA"/>
</dbReference>
<proteinExistence type="predicted"/>
<evidence type="ECO:0000313" key="2">
    <source>
        <dbReference type="Proteomes" id="UP000631114"/>
    </source>
</evidence>
<name>A0A835H169_9MAGN</name>
<comment type="caution">
    <text evidence="1">The sequence shown here is derived from an EMBL/GenBank/DDBJ whole genome shotgun (WGS) entry which is preliminary data.</text>
</comment>
<accession>A0A835H169</accession>
<dbReference type="AlphaFoldDB" id="A0A835H169"/>
<dbReference type="PANTHER" id="PTHR34670:SF8">
    <property type="entry name" value="EXPRESSED PROTEIN"/>
    <property type="match status" value="1"/>
</dbReference>
<gene>
    <name evidence="1" type="ORF">IFM89_003628</name>
</gene>
<reference evidence="1 2" key="1">
    <citation type="submission" date="2020-10" db="EMBL/GenBank/DDBJ databases">
        <title>The Coptis chinensis genome and diversification of protoberbering-type alkaloids.</title>
        <authorList>
            <person name="Wang B."/>
            <person name="Shu S."/>
            <person name="Song C."/>
            <person name="Liu Y."/>
        </authorList>
    </citation>
    <scope>NUCLEOTIDE SEQUENCE [LARGE SCALE GENOMIC DNA]</scope>
    <source>
        <strain evidence="1">HL-2020</strain>
        <tissue evidence="1">Leaf</tissue>
    </source>
</reference>
<sequence length="93" mass="10139">MEGLIPFVYKVIVQYKRAPITGSWFDESPSASYMRLPGDSGRLQAPDIELFRTHNIFSSSTPSSLVPTASTSQLLSATAQSPLSCTTSRRLVS</sequence>
<dbReference type="Proteomes" id="UP000631114">
    <property type="component" value="Unassembled WGS sequence"/>
</dbReference>
<dbReference type="OrthoDB" id="691358at2759"/>
<dbReference type="PANTHER" id="PTHR34670">
    <property type="entry name" value="EXPRESSED PROTEIN"/>
    <property type="match status" value="1"/>
</dbReference>
<keyword evidence="2" id="KW-1185">Reference proteome</keyword>
<evidence type="ECO:0000313" key="1">
    <source>
        <dbReference type="EMBL" id="KAF9591316.1"/>
    </source>
</evidence>
<protein>
    <submittedName>
        <fullName evidence="1">Uncharacterized protein</fullName>
    </submittedName>
</protein>